<organism evidence="2 3">
    <name type="scientific">Mesoplasma florum (strain ATCC 33453 / NBRC 100688 / NCTC 11704 / L1)</name>
    <name type="common">Acholeplasma florum</name>
    <dbReference type="NCBI Taxonomy" id="265311"/>
    <lineage>
        <taxon>Bacteria</taxon>
        <taxon>Bacillati</taxon>
        <taxon>Mycoplasmatota</taxon>
        <taxon>Mollicutes</taxon>
        <taxon>Entomoplasmatales</taxon>
        <taxon>Entomoplasmataceae</taxon>
        <taxon>Mesoplasma</taxon>
    </lineage>
</organism>
<gene>
    <name evidence="2" type="ordered locus">Mfl321</name>
</gene>
<dbReference type="STRING" id="265311.Mfl321"/>
<protein>
    <submittedName>
        <fullName evidence="2">Uncharacterized protein</fullName>
    </submittedName>
</protein>
<keyword evidence="3" id="KW-1185">Reference proteome</keyword>
<evidence type="ECO:0000256" key="1">
    <source>
        <dbReference type="SAM" id="Phobius"/>
    </source>
</evidence>
<dbReference type="PaxDb" id="265311-Mfl321"/>
<sequence length="277" mass="32428">MKIEINNLWYLVIILIIILFFIFIPLIIKSIKLKLKNNKNLKQTKQSFKNLLDNKDLSLNNKIFFKREDKKLNLHLKELIGSSSLSSSVKTNLDFKIVTFEIQSNLPEKINNRQISWKAFTAIITSVITNDSRGDTAEAVNSIYQLFKFLKKLVIESENSPIIPSMLLKIINTDLRPILTFTRSFMFSDAEGKNKVKKDFENQEEQFWNKINDLKITLLERNDLKILCLFSQNYITTDEIYNLLNISDELKKQLMSKNKESKKIIDEVEKEIKNSKI</sequence>
<reference evidence="2 3" key="1">
    <citation type="submission" date="2004-06" db="EMBL/GenBank/DDBJ databases">
        <authorList>
            <person name="Birren B.W."/>
            <person name="Stange-Thomann N."/>
            <person name="Hafez N."/>
            <person name="DeCaprio D."/>
            <person name="Fisher S."/>
            <person name="Butler J."/>
            <person name="Elkins T."/>
            <person name="Kodira C.D."/>
            <person name="Major J."/>
            <person name="Wang S."/>
            <person name="Nicol R."/>
            <person name="Nusbaum C."/>
        </authorList>
    </citation>
    <scope>NUCLEOTIDE SEQUENCE [LARGE SCALE GENOMIC DNA]</scope>
    <source>
        <strain evidence="3">ATCC 33453 / NBRC 100688 / NCTC 11704 / L1</strain>
    </source>
</reference>
<keyword evidence="1" id="KW-0812">Transmembrane</keyword>
<dbReference type="HOGENOM" id="CLU_1004030_0_0_14"/>
<name>Q6F1E5_MESFL</name>
<dbReference type="RefSeq" id="WP_011183218.1">
    <property type="nucleotide sequence ID" value="NC_006055.1"/>
</dbReference>
<accession>Q6F1E5</accession>
<evidence type="ECO:0000313" key="2">
    <source>
        <dbReference type="EMBL" id="AAT75678.1"/>
    </source>
</evidence>
<dbReference type="EnsemblBacteria" id="AAT75678">
    <property type="protein sequence ID" value="AAT75678"/>
    <property type="gene ID" value="Mfl321"/>
</dbReference>
<feature type="transmembrane region" description="Helical" evidence="1">
    <location>
        <begin position="7"/>
        <end position="28"/>
    </location>
</feature>
<dbReference type="PATRIC" id="fig|265311.5.peg.321"/>
<dbReference type="GeneID" id="2897670"/>
<dbReference type="EMBL" id="AE017263">
    <property type="protein sequence ID" value="AAT75678.1"/>
    <property type="molecule type" value="Genomic_DNA"/>
</dbReference>
<dbReference type="KEGG" id="mfl:Mfl321"/>
<proteinExistence type="predicted"/>
<keyword evidence="1" id="KW-1133">Transmembrane helix</keyword>
<keyword evidence="1" id="KW-0472">Membrane</keyword>
<evidence type="ECO:0000313" key="3">
    <source>
        <dbReference type="Proteomes" id="UP000006647"/>
    </source>
</evidence>
<dbReference type="Proteomes" id="UP000006647">
    <property type="component" value="Chromosome"/>
</dbReference>
<dbReference type="AlphaFoldDB" id="Q6F1E5"/>